<name>A0AAD9JXR0_9ANNE</name>
<feature type="transmembrane region" description="Helical" evidence="1">
    <location>
        <begin position="157"/>
        <end position="177"/>
    </location>
</feature>
<comment type="caution">
    <text evidence="2">The sequence shown here is derived from an EMBL/GenBank/DDBJ whole genome shotgun (WGS) entry which is preliminary data.</text>
</comment>
<keyword evidence="1" id="KW-1133">Transmembrane helix</keyword>
<feature type="transmembrane region" description="Helical" evidence="1">
    <location>
        <begin position="236"/>
        <end position="263"/>
    </location>
</feature>
<organism evidence="2 3">
    <name type="scientific">Paralvinella palmiformis</name>
    <dbReference type="NCBI Taxonomy" id="53620"/>
    <lineage>
        <taxon>Eukaryota</taxon>
        <taxon>Metazoa</taxon>
        <taxon>Spiralia</taxon>
        <taxon>Lophotrochozoa</taxon>
        <taxon>Annelida</taxon>
        <taxon>Polychaeta</taxon>
        <taxon>Sedentaria</taxon>
        <taxon>Canalipalpata</taxon>
        <taxon>Terebellida</taxon>
        <taxon>Terebelliformia</taxon>
        <taxon>Alvinellidae</taxon>
        <taxon>Paralvinella</taxon>
    </lineage>
</organism>
<accession>A0AAD9JXR0</accession>
<evidence type="ECO:0000313" key="3">
    <source>
        <dbReference type="Proteomes" id="UP001208570"/>
    </source>
</evidence>
<evidence type="ECO:0000256" key="1">
    <source>
        <dbReference type="SAM" id="Phobius"/>
    </source>
</evidence>
<keyword evidence="1" id="KW-0472">Membrane</keyword>
<gene>
    <name evidence="2" type="ORF">LSH36_123g03031</name>
</gene>
<dbReference type="Proteomes" id="UP001208570">
    <property type="component" value="Unassembled WGS sequence"/>
</dbReference>
<feature type="transmembrane region" description="Helical" evidence="1">
    <location>
        <begin position="130"/>
        <end position="151"/>
    </location>
</feature>
<dbReference type="EMBL" id="JAODUP010000123">
    <property type="protein sequence ID" value="KAK2160979.1"/>
    <property type="molecule type" value="Genomic_DNA"/>
</dbReference>
<proteinExistence type="predicted"/>
<sequence length="339" mass="36937">MARPGHGNLTGCAWTPASIPLPETARERGRALARLISPTDCTAGGESPESAAVNHIADAAVVSSDPWNNCNNGSGKKRSPSDCARLTPERTTMAAGLGSTRTLMRTGIGCFVRGWFVDMITVYKIGMTRAGTVVTALALGDVVIGGVMLTLVRRDLWIGFGLWMGLILIICGVTCLARRQKRPEVRLSILSIISIIGFVASLVTLVTSSLNLWHLYDNPSKRYPRYVTSLPEYKVSLYAMNGILLGLSLVQGFFLCLALYLIIGYGCPCFRTARSSIYTIRIGEDRSDRILPPDPDTEMAAFNAFTVDNEDTDSSSRQRALGVQNDWIRQVPGETELTR</sequence>
<keyword evidence="3" id="KW-1185">Reference proteome</keyword>
<feature type="transmembrane region" description="Helical" evidence="1">
    <location>
        <begin position="189"/>
        <end position="216"/>
    </location>
</feature>
<keyword evidence="1" id="KW-0812">Transmembrane</keyword>
<reference evidence="2" key="1">
    <citation type="journal article" date="2023" name="Mol. Biol. Evol.">
        <title>Third-Generation Sequencing Reveals the Adaptive Role of the Epigenome in Three Deep-Sea Polychaetes.</title>
        <authorList>
            <person name="Perez M."/>
            <person name="Aroh O."/>
            <person name="Sun Y."/>
            <person name="Lan Y."/>
            <person name="Juniper S.K."/>
            <person name="Young C.R."/>
            <person name="Angers B."/>
            <person name="Qian P.Y."/>
        </authorList>
    </citation>
    <scope>NUCLEOTIDE SEQUENCE</scope>
    <source>
        <strain evidence="2">P08H-3</strain>
    </source>
</reference>
<dbReference type="AlphaFoldDB" id="A0AAD9JXR0"/>
<evidence type="ECO:0000313" key="2">
    <source>
        <dbReference type="EMBL" id="KAK2160979.1"/>
    </source>
</evidence>
<protein>
    <submittedName>
        <fullName evidence="2">Uncharacterized protein</fullName>
    </submittedName>
</protein>